<evidence type="ECO:0000313" key="3">
    <source>
        <dbReference type="Proteomes" id="UP000265520"/>
    </source>
</evidence>
<comment type="caution">
    <text evidence="2">The sequence shown here is derived from an EMBL/GenBank/DDBJ whole genome shotgun (WGS) entry which is preliminary data.</text>
</comment>
<dbReference type="AlphaFoldDB" id="A0A392QH07"/>
<evidence type="ECO:0000313" key="2">
    <source>
        <dbReference type="EMBL" id="MCI23683.1"/>
    </source>
</evidence>
<feature type="compositionally biased region" description="Acidic residues" evidence="1">
    <location>
        <begin position="15"/>
        <end position="25"/>
    </location>
</feature>
<feature type="non-terminal residue" evidence="2">
    <location>
        <position position="34"/>
    </location>
</feature>
<proteinExistence type="predicted"/>
<reference evidence="2 3" key="1">
    <citation type="journal article" date="2018" name="Front. Plant Sci.">
        <title>Red Clover (Trifolium pratense) and Zigzag Clover (T. medium) - A Picture of Genomic Similarities and Differences.</title>
        <authorList>
            <person name="Dluhosova J."/>
            <person name="Istvanek J."/>
            <person name="Nedelnik J."/>
            <person name="Repkova J."/>
        </authorList>
    </citation>
    <scope>NUCLEOTIDE SEQUENCE [LARGE SCALE GENOMIC DNA]</scope>
    <source>
        <strain evidence="3">cv. 10/8</strain>
        <tissue evidence="2">Leaf</tissue>
    </source>
</reference>
<protein>
    <submittedName>
        <fullName evidence="2">Uncharacterized protein</fullName>
    </submittedName>
</protein>
<evidence type="ECO:0000256" key="1">
    <source>
        <dbReference type="SAM" id="MobiDB-lite"/>
    </source>
</evidence>
<dbReference type="EMBL" id="LXQA010137300">
    <property type="protein sequence ID" value="MCI23683.1"/>
    <property type="molecule type" value="Genomic_DNA"/>
</dbReference>
<dbReference type="Proteomes" id="UP000265520">
    <property type="component" value="Unassembled WGS sequence"/>
</dbReference>
<sequence length="34" mass="4255">MRKEDWRARARAKEGEEELVREEQEESLRIHHHL</sequence>
<name>A0A392QH07_9FABA</name>
<keyword evidence="3" id="KW-1185">Reference proteome</keyword>
<organism evidence="2 3">
    <name type="scientific">Trifolium medium</name>
    <dbReference type="NCBI Taxonomy" id="97028"/>
    <lineage>
        <taxon>Eukaryota</taxon>
        <taxon>Viridiplantae</taxon>
        <taxon>Streptophyta</taxon>
        <taxon>Embryophyta</taxon>
        <taxon>Tracheophyta</taxon>
        <taxon>Spermatophyta</taxon>
        <taxon>Magnoliopsida</taxon>
        <taxon>eudicotyledons</taxon>
        <taxon>Gunneridae</taxon>
        <taxon>Pentapetalae</taxon>
        <taxon>rosids</taxon>
        <taxon>fabids</taxon>
        <taxon>Fabales</taxon>
        <taxon>Fabaceae</taxon>
        <taxon>Papilionoideae</taxon>
        <taxon>50 kb inversion clade</taxon>
        <taxon>NPAAA clade</taxon>
        <taxon>Hologalegina</taxon>
        <taxon>IRL clade</taxon>
        <taxon>Trifolieae</taxon>
        <taxon>Trifolium</taxon>
    </lineage>
</organism>
<feature type="compositionally biased region" description="Basic and acidic residues" evidence="1">
    <location>
        <begin position="1"/>
        <end position="14"/>
    </location>
</feature>
<accession>A0A392QH07</accession>
<feature type="region of interest" description="Disordered" evidence="1">
    <location>
        <begin position="1"/>
        <end position="34"/>
    </location>
</feature>